<dbReference type="PANTHER" id="PTHR47926">
    <property type="entry name" value="PENTATRICOPEPTIDE REPEAT-CONTAINING PROTEIN"/>
    <property type="match status" value="1"/>
</dbReference>
<evidence type="ECO:0000313" key="3">
    <source>
        <dbReference type="EMBL" id="GAV83899.1"/>
    </source>
</evidence>
<dbReference type="NCBIfam" id="TIGR00756">
    <property type="entry name" value="PPR"/>
    <property type="match status" value="4"/>
</dbReference>
<name>A0A1Q3CUH9_CEPFO</name>
<dbReference type="FunFam" id="1.25.40.10:FF:000343">
    <property type="entry name" value="Pentatricopeptide repeat-containing protein At3g58590"/>
    <property type="match status" value="1"/>
</dbReference>
<dbReference type="PROSITE" id="PS51375">
    <property type="entry name" value="PPR"/>
    <property type="match status" value="5"/>
</dbReference>
<accession>A0A1Q3CUH9</accession>
<dbReference type="Proteomes" id="UP000187406">
    <property type="component" value="Unassembled WGS sequence"/>
</dbReference>
<feature type="repeat" description="PPR" evidence="2">
    <location>
        <begin position="141"/>
        <end position="175"/>
    </location>
</feature>
<dbReference type="InterPro" id="IPR011990">
    <property type="entry name" value="TPR-like_helical_dom_sf"/>
</dbReference>
<dbReference type="InParanoid" id="A0A1Q3CUH9"/>
<keyword evidence="1" id="KW-0677">Repeat</keyword>
<dbReference type="EMBL" id="BDDD01003043">
    <property type="protein sequence ID" value="GAV83899.1"/>
    <property type="molecule type" value="Genomic_DNA"/>
</dbReference>
<dbReference type="FunFam" id="1.25.40.10:FF:001216">
    <property type="entry name" value="Pentatricopeptide repeat-containing protein mitochondrial"/>
    <property type="match status" value="1"/>
</dbReference>
<dbReference type="InterPro" id="IPR002885">
    <property type="entry name" value="PPR_rpt"/>
</dbReference>
<dbReference type="PANTHER" id="PTHR47926:SF397">
    <property type="entry name" value="(WILD MALAYSIAN BANANA) HYPOTHETICAL PROTEIN"/>
    <property type="match status" value="1"/>
</dbReference>
<dbReference type="GO" id="GO:0003723">
    <property type="term" value="F:RNA binding"/>
    <property type="evidence" value="ECO:0007669"/>
    <property type="project" value="InterPro"/>
</dbReference>
<dbReference type="FunFam" id="1.25.40.10:FF:000090">
    <property type="entry name" value="Pentatricopeptide repeat-containing protein, chloroplastic"/>
    <property type="match status" value="1"/>
</dbReference>
<dbReference type="Gene3D" id="1.25.40.10">
    <property type="entry name" value="Tetratricopeptide repeat domain"/>
    <property type="match status" value="5"/>
</dbReference>
<feature type="repeat" description="PPR" evidence="2">
    <location>
        <begin position="241"/>
        <end position="275"/>
    </location>
</feature>
<evidence type="ECO:0000256" key="2">
    <source>
        <dbReference type="PROSITE-ProRule" id="PRU00708"/>
    </source>
</evidence>
<dbReference type="InterPro" id="IPR046848">
    <property type="entry name" value="E_motif"/>
</dbReference>
<evidence type="ECO:0000313" key="4">
    <source>
        <dbReference type="Proteomes" id="UP000187406"/>
    </source>
</evidence>
<dbReference type="Pfam" id="PF01535">
    <property type="entry name" value="PPR"/>
    <property type="match status" value="5"/>
</dbReference>
<dbReference type="SUPFAM" id="SSF48452">
    <property type="entry name" value="TPR-like"/>
    <property type="match status" value="1"/>
</dbReference>
<keyword evidence="4" id="KW-1185">Reference proteome</keyword>
<protein>
    <submittedName>
        <fullName evidence="3">PPR domain-containing protein/PPR_2 domain-containing protein/PPR_3 domain-containing protein</fullName>
    </submittedName>
</protein>
<comment type="caution">
    <text evidence="3">The sequence shown here is derived from an EMBL/GenBank/DDBJ whole genome shotgun (WGS) entry which is preliminary data.</text>
</comment>
<dbReference type="OrthoDB" id="1882346at2759"/>
<gene>
    <name evidence="3" type="ORF">CFOL_v3_27344</name>
</gene>
<proteinExistence type="predicted"/>
<dbReference type="GO" id="GO:0009451">
    <property type="term" value="P:RNA modification"/>
    <property type="evidence" value="ECO:0007669"/>
    <property type="project" value="InterPro"/>
</dbReference>
<reference evidence="4" key="1">
    <citation type="submission" date="2016-04" db="EMBL/GenBank/DDBJ databases">
        <title>Cephalotus genome sequencing.</title>
        <authorList>
            <person name="Fukushima K."/>
            <person name="Hasebe M."/>
            <person name="Fang X."/>
        </authorList>
    </citation>
    <scope>NUCLEOTIDE SEQUENCE [LARGE SCALE GENOMIC DNA]</scope>
    <source>
        <strain evidence="4">cv. St1</strain>
    </source>
</reference>
<organism evidence="3 4">
    <name type="scientific">Cephalotus follicularis</name>
    <name type="common">Albany pitcher plant</name>
    <dbReference type="NCBI Taxonomy" id="3775"/>
    <lineage>
        <taxon>Eukaryota</taxon>
        <taxon>Viridiplantae</taxon>
        <taxon>Streptophyta</taxon>
        <taxon>Embryophyta</taxon>
        <taxon>Tracheophyta</taxon>
        <taxon>Spermatophyta</taxon>
        <taxon>Magnoliopsida</taxon>
        <taxon>eudicotyledons</taxon>
        <taxon>Gunneridae</taxon>
        <taxon>Pentapetalae</taxon>
        <taxon>rosids</taxon>
        <taxon>fabids</taxon>
        <taxon>Oxalidales</taxon>
        <taxon>Cephalotaceae</taxon>
        <taxon>Cephalotus</taxon>
    </lineage>
</organism>
<sequence>MVKSGFGCSQFVLSSILSMYSKCGNLGEAYLCFCEVVDKDLFSWTSIIGMYARCGFMKECIRMFWEMQAGEIFPDDIVVSCMLLGFANSMNVYEGKAFHGLMMRRNYVFNHIVQNALLSMYCKFGCITLAEKLFDRVHEKNKESWNTMILGYGRVGPETKCVELFREMQNLGIEFDTNSLVSVISSCSQLGATHLGLSLHCYVVKNPLLHNVSVTNVLIDMYGKSGNLTIAWRILLGTKRDIVTWNTLMSSYSHNGHFTEAIALFEKMISENLKPNLATLAIVISACSHLASIEKGERINHYIKEGGFILNVSLTAALVDMYAKCGQLEKSRILFNSMKERDVVSWNVMISGYGMHGDARSAIEIFEQMEKSNVKPNELTFLALLSACAHAGLVKEGKYLFIRMQHNSVKPNLKHYACMVDLLGRSGNLQEAEALVLSMPISPDGGIWGALLSACRLHNDIEMGVRIAELAIESDPENDGYHIMLSNLYSSIGRWEEAESAREMMKERGVGKIASWSAV</sequence>
<dbReference type="Pfam" id="PF13041">
    <property type="entry name" value="PPR_2"/>
    <property type="match status" value="2"/>
</dbReference>
<dbReference type="Pfam" id="PF20431">
    <property type="entry name" value="E_motif"/>
    <property type="match status" value="1"/>
</dbReference>
<dbReference type="AlphaFoldDB" id="A0A1Q3CUH9"/>
<feature type="repeat" description="PPR" evidence="2">
    <location>
        <begin position="40"/>
        <end position="74"/>
    </location>
</feature>
<dbReference type="FunCoup" id="A0A1Q3CUH9">
    <property type="interactions" value="510"/>
</dbReference>
<feature type="repeat" description="PPR" evidence="2">
    <location>
        <begin position="342"/>
        <end position="376"/>
    </location>
</feature>
<evidence type="ECO:0000256" key="1">
    <source>
        <dbReference type="ARBA" id="ARBA00022737"/>
    </source>
</evidence>
<feature type="repeat" description="PPR" evidence="2">
    <location>
        <begin position="377"/>
        <end position="411"/>
    </location>
</feature>
<dbReference type="InterPro" id="IPR046960">
    <property type="entry name" value="PPR_At4g14850-like_plant"/>
</dbReference>